<feature type="domain" description="GRF-type" evidence="7">
    <location>
        <begin position="243"/>
        <end position="284"/>
    </location>
</feature>
<keyword evidence="9" id="KW-1185">Reference proteome</keyword>
<keyword evidence="2 4" id="KW-0863">Zinc-finger</keyword>
<feature type="coiled-coil region" evidence="5">
    <location>
        <begin position="286"/>
        <end position="313"/>
    </location>
</feature>
<dbReference type="Pfam" id="PF06839">
    <property type="entry name" value="Zn_ribbon_GRF"/>
    <property type="match status" value="1"/>
</dbReference>
<evidence type="ECO:0000256" key="4">
    <source>
        <dbReference type="PROSITE-ProRule" id="PRU01343"/>
    </source>
</evidence>
<keyword evidence="1" id="KW-0479">Metal-binding</keyword>
<evidence type="ECO:0000313" key="8">
    <source>
        <dbReference type="EMBL" id="KAG6474110.1"/>
    </source>
</evidence>
<protein>
    <recommendedName>
        <fullName evidence="7">GRF-type domain-containing protein</fullName>
    </recommendedName>
</protein>
<keyword evidence="6" id="KW-1133">Transmembrane helix</keyword>
<organism evidence="8 9">
    <name type="scientific">Zingiber officinale</name>
    <name type="common">Ginger</name>
    <name type="synonym">Amomum zingiber</name>
    <dbReference type="NCBI Taxonomy" id="94328"/>
    <lineage>
        <taxon>Eukaryota</taxon>
        <taxon>Viridiplantae</taxon>
        <taxon>Streptophyta</taxon>
        <taxon>Embryophyta</taxon>
        <taxon>Tracheophyta</taxon>
        <taxon>Spermatophyta</taxon>
        <taxon>Magnoliopsida</taxon>
        <taxon>Liliopsida</taxon>
        <taxon>Zingiberales</taxon>
        <taxon>Zingiberaceae</taxon>
        <taxon>Zingiber</taxon>
    </lineage>
</organism>
<evidence type="ECO:0000256" key="1">
    <source>
        <dbReference type="ARBA" id="ARBA00022723"/>
    </source>
</evidence>
<comment type="caution">
    <text evidence="8">The sequence shown here is derived from an EMBL/GenBank/DDBJ whole genome shotgun (WGS) entry which is preliminary data.</text>
</comment>
<gene>
    <name evidence="8" type="ORF">ZIOFF_068034</name>
</gene>
<dbReference type="AlphaFoldDB" id="A0A8J5ET40"/>
<dbReference type="Proteomes" id="UP000734854">
    <property type="component" value="Unassembled WGS sequence"/>
</dbReference>
<feature type="transmembrane region" description="Helical" evidence="6">
    <location>
        <begin position="351"/>
        <end position="372"/>
    </location>
</feature>
<evidence type="ECO:0000256" key="5">
    <source>
        <dbReference type="SAM" id="Coils"/>
    </source>
</evidence>
<feature type="transmembrane region" description="Helical" evidence="6">
    <location>
        <begin position="186"/>
        <end position="209"/>
    </location>
</feature>
<dbReference type="InterPro" id="IPR010666">
    <property type="entry name" value="Znf_GRF"/>
</dbReference>
<reference evidence="8 9" key="1">
    <citation type="submission" date="2020-08" db="EMBL/GenBank/DDBJ databases">
        <title>Plant Genome Project.</title>
        <authorList>
            <person name="Zhang R.-G."/>
        </authorList>
    </citation>
    <scope>NUCLEOTIDE SEQUENCE [LARGE SCALE GENOMIC DNA]</scope>
    <source>
        <tissue evidence="8">Rhizome</tissue>
    </source>
</reference>
<dbReference type="PANTHER" id="PTHR33248">
    <property type="entry name" value="ZINC ION-BINDING PROTEIN"/>
    <property type="match status" value="1"/>
</dbReference>
<accession>A0A8J5ET40</accession>
<evidence type="ECO:0000313" key="9">
    <source>
        <dbReference type="Proteomes" id="UP000734854"/>
    </source>
</evidence>
<sequence>MLLQPFSKSLIFFSSSLLYAAAIDTSVICQLDRVVQPLPLVSSAGLIVLCGRCHYLTWKNLESRSSLLGICRGSSVLELDIYNLRNSFYYFLPIFVPFVAIIKKINLTSCLDDDPRLICSLLRRCCDVPTAQRKTITLPENNINVKKFNNISIIFHQDFSSVKRVLSNGFDDYELLSLTLELEGHFYLFFLLKNTYLTLICLFCILVLFRYKKKNMASGSSSASSFTRRRMNDEQGEAPHILCNCGLRAILQISWTESNPGRRFFSCPKYKQRRCGFFSWYDPEPSERSKTIINELKKNNNKLKLEISELKKCTSYEGGVEYKDVLDDVNNNHVIMQLSDEICSLNRKFRVAIRVAIVVVVCTWIMMMSMWLM</sequence>
<proteinExistence type="predicted"/>
<evidence type="ECO:0000256" key="3">
    <source>
        <dbReference type="ARBA" id="ARBA00022833"/>
    </source>
</evidence>
<dbReference type="GO" id="GO:0008270">
    <property type="term" value="F:zinc ion binding"/>
    <property type="evidence" value="ECO:0007669"/>
    <property type="project" value="UniProtKB-KW"/>
</dbReference>
<keyword evidence="6" id="KW-0812">Transmembrane</keyword>
<evidence type="ECO:0000259" key="7">
    <source>
        <dbReference type="PROSITE" id="PS51999"/>
    </source>
</evidence>
<keyword evidence="3" id="KW-0862">Zinc</keyword>
<evidence type="ECO:0000256" key="6">
    <source>
        <dbReference type="SAM" id="Phobius"/>
    </source>
</evidence>
<dbReference type="PROSITE" id="PS51999">
    <property type="entry name" value="ZF_GRF"/>
    <property type="match status" value="1"/>
</dbReference>
<keyword evidence="6" id="KW-0472">Membrane</keyword>
<name>A0A8J5ET40_ZINOF</name>
<dbReference type="EMBL" id="JACMSC010000019">
    <property type="protein sequence ID" value="KAG6474110.1"/>
    <property type="molecule type" value="Genomic_DNA"/>
</dbReference>
<evidence type="ECO:0000256" key="2">
    <source>
        <dbReference type="ARBA" id="ARBA00022771"/>
    </source>
</evidence>
<keyword evidence="5" id="KW-0175">Coiled coil</keyword>